<keyword evidence="2" id="KW-1185">Reference proteome</keyword>
<dbReference type="Proteomes" id="UP000694660">
    <property type="component" value="Unassembled WGS sequence"/>
</dbReference>
<evidence type="ECO:0000313" key="2">
    <source>
        <dbReference type="Proteomes" id="UP000694660"/>
    </source>
</evidence>
<evidence type="ECO:0000313" key="1">
    <source>
        <dbReference type="EMBL" id="MBT0963779.1"/>
    </source>
</evidence>
<organism evidence="1 2">
    <name type="scientific">Denitromonas iodatirespirans</name>
    <dbReference type="NCBI Taxonomy" id="2795389"/>
    <lineage>
        <taxon>Bacteria</taxon>
        <taxon>Pseudomonadati</taxon>
        <taxon>Pseudomonadota</taxon>
        <taxon>Betaproteobacteria</taxon>
        <taxon>Rhodocyclales</taxon>
        <taxon>Zoogloeaceae</taxon>
        <taxon>Denitromonas</taxon>
    </lineage>
</organism>
<dbReference type="Pfam" id="PF05954">
    <property type="entry name" value="Phage_GPD"/>
    <property type="match status" value="1"/>
</dbReference>
<protein>
    <submittedName>
        <fullName evidence="1">Type VI secretion system tip protein VgrG</fullName>
    </submittedName>
</protein>
<proteinExistence type="predicted"/>
<comment type="caution">
    <text evidence="1">The sequence shown here is derived from an EMBL/GenBank/DDBJ whole genome shotgun (WGS) entry which is preliminary data.</text>
</comment>
<dbReference type="EMBL" id="JAEKFT010000037">
    <property type="protein sequence ID" value="MBT0963779.1"/>
    <property type="molecule type" value="Genomic_DNA"/>
</dbReference>
<feature type="non-terminal residue" evidence="1">
    <location>
        <position position="160"/>
    </location>
</feature>
<gene>
    <name evidence="1" type="ORF">I8J34_21575</name>
</gene>
<dbReference type="AlphaFoldDB" id="A0A944DC50"/>
<dbReference type="RefSeq" id="WP_255553137.1">
    <property type="nucleotide sequence ID" value="NZ_JAEKFT010000037.1"/>
</dbReference>
<name>A0A944DC50_DENI1</name>
<sequence length="160" mass="17965">MTPLSLPPFISQHARLIDIATALPDAALVVERFSAREAVSETFRFTIDCLSTHAYFALDALIGEELTLRLQLADGSRRVWHGYVTQATQLGSDGGLTRYRIVAEPWLALLDVRQNCCLFQDVDVLDTVGTVFAAYPQADWHADVTQSLRQHSRLTQYRET</sequence>
<reference evidence="2" key="1">
    <citation type="journal article" date="2022" name="ISME J.">
        <title>Genetic and phylogenetic analysis of dissimilatory iodate-reducing bacteria identifies potential niches across the world's oceans.</title>
        <authorList>
            <person name="Reyes-Umana V."/>
            <person name="Henning Z."/>
            <person name="Lee K."/>
            <person name="Barnum T.P."/>
            <person name="Coates J.D."/>
        </authorList>
    </citation>
    <scope>NUCLEOTIDE SEQUENCE [LARGE SCALE GENOMIC DNA]</scope>
    <source>
        <strain evidence="2">IR12</strain>
    </source>
</reference>
<accession>A0A944DC50</accession>